<gene>
    <name evidence="1" type="ordered locus">AMIS_20010</name>
</gene>
<evidence type="ECO:0000313" key="2">
    <source>
        <dbReference type="Proteomes" id="UP000007882"/>
    </source>
</evidence>
<dbReference type="Proteomes" id="UP000007882">
    <property type="component" value="Chromosome"/>
</dbReference>
<proteinExistence type="predicted"/>
<protein>
    <submittedName>
        <fullName evidence="1">Uncharacterized protein</fullName>
    </submittedName>
</protein>
<dbReference type="HOGENOM" id="CLU_2068089_0_0_11"/>
<keyword evidence="2" id="KW-1185">Reference proteome</keyword>
<dbReference type="EMBL" id="AP012319">
    <property type="protein sequence ID" value="BAL87221.1"/>
    <property type="molecule type" value="Genomic_DNA"/>
</dbReference>
<dbReference type="KEGG" id="ams:AMIS_20010"/>
<dbReference type="PATRIC" id="fig|512565.3.peg.2007"/>
<dbReference type="AlphaFoldDB" id="I0H2I4"/>
<dbReference type="OrthoDB" id="9942220at2"/>
<dbReference type="STRING" id="512565.AMIS_20010"/>
<organism evidence="1 2">
    <name type="scientific">Actinoplanes missouriensis (strain ATCC 14538 / DSM 43046 / CBS 188.64 / JCM 3121 / NBRC 102363 / NCIMB 12654 / NRRL B-3342 / UNCC 431)</name>
    <dbReference type="NCBI Taxonomy" id="512565"/>
    <lineage>
        <taxon>Bacteria</taxon>
        <taxon>Bacillati</taxon>
        <taxon>Actinomycetota</taxon>
        <taxon>Actinomycetes</taxon>
        <taxon>Micromonosporales</taxon>
        <taxon>Micromonosporaceae</taxon>
        <taxon>Actinoplanes</taxon>
    </lineage>
</organism>
<name>I0H2I4_ACTM4</name>
<evidence type="ECO:0000313" key="1">
    <source>
        <dbReference type="EMBL" id="BAL87221.1"/>
    </source>
</evidence>
<sequence>MSSESLRRQDASGHMPLGVFTPDGQLVALVPAGADYQSDQGRSGLLAAAAAEIGVAAGSLEILACCHLHPTSAAVDCLDCEPVTAAPCGTCGLKSWDAPDLEPGEFVCACNEPIDEET</sequence>
<reference evidence="1 2" key="1">
    <citation type="submission" date="2012-02" db="EMBL/GenBank/DDBJ databases">
        <title>Complete genome sequence of Actinoplanes missouriensis 431 (= NBRC 102363).</title>
        <authorList>
            <person name="Ohnishi Y."/>
            <person name="Ishikawa J."/>
            <person name="Sekine M."/>
            <person name="Hosoyama A."/>
            <person name="Harada T."/>
            <person name="Narita H."/>
            <person name="Hata T."/>
            <person name="Konno Y."/>
            <person name="Tutikane K."/>
            <person name="Fujita N."/>
            <person name="Horinouchi S."/>
            <person name="Hayakawa M."/>
        </authorList>
    </citation>
    <scope>NUCLEOTIDE SEQUENCE [LARGE SCALE GENOMIC DNA]</scope>
    <source>
        <strain evidence="2">ATCC 14538 / DSM 43046 / CBS 188.64 / JCM 3121 / NBRC 102363 / NCIMB 12654 / NRRL B-3342 / UNCC 431</strain>
    </source>
</reference>
<accession>I0H2I4</accession>
<dbReference type="RefSeq" id="WP_014442116.1">
    <property type="nucleotide sequence ID" value="NC_017093.1"/>
</dbReference>